<sequence>MPQSVPSNLMEPPVRSSVTAKKGYTTCPTATTVLNGPSKLSADNLHYRSSKHILDGQLTSLPSTCMLTKWAYETRKEEITFAEQFQQKQNIKN</sequence>
<protein>
    <submittedName>
        <fullName evidence="1">Uncharacterized protein</fullName>
    </submittedName>
</protein>
<dbReference type="AlphaFoldDB" id="A0A2P4ZMC7"/>
<comment type="caution">
    <text evidence="1">The sequence shown here is derived from an EMBL/GenBank/DDBJ whole genome shotgun (WGS) entry which is preliminary data.</text>
</comment>
<dbReference type="EMBL" id="JPDN02000018">
    <property type="protein sequence ID" value="PON25438.1"/>
    <property type="molecule type" value="Genomic_DNA"/>
</dbReference>
<evidence type="ECO:0000313" key="2">
    <source>
        <dbReference type="Proteomes" id="UP000054821"/>
    </source>
</evidence>
<organism evidence="1 2">
    <name type="scientific">Trichoderma gamsii</name>
    <dbReference type="NCBI Taxonomy" id="398673"/>
    <lineage>
        <taxon>Eukaryota</taxon>
        <taxon>Fungi</taxon>
        <taxon>Dikarya</taxon>
        <taxon>Ascomycota</taxon>
        <taxon>Pezizomycotina</taxon>
        <taxon>Sordariomycetes</taxon>
        <taxon>Hypocreomycetidae</taxon>
        <taxon>Hypocreales</taxon>
        <taxon>Hypocreaceae</taxon>
        <taxon>Trichoderma</taxon>
    </lineage>
</organism>
<dbReference type="Proteomes" id="UP000054821">
    <property type="component" value="Unassembled WGS sequence"/>
</dbReference>
<name>A0A2P4ZMC7_9HYPO</name>
<dbReference type="GeneID" id="36347595"/>
<dbReference type="RefSeq" id="XP_024405555.1">
    <property type="nucleotide sequence ID" value="XM_024549697.1"/>
</dbReference>
<proteinExistence type="predicted"/>
<gene>
    <name evidence="1" type="ORF">TGAM01_v205732</name>
</gene>
<reference evidence="1 2" key="1">
    <citation type="journal article" date="2016" name="Genome Announc.">
        <title>Draft Whole-Genome Sequence of Trichoderma gamsii T6085, a Promising Biocontrol Agent of Fusarium Head Blight on Wheat.</title>
        <authorList>
            <person name="Baroncelli R."/>
            <person name="Zapparata A."/>
            <person name="Piaggeschi G."/>
            <person name="Sarrocco S."/>
            <person name="Vannacci G."/>
        </authorList>
    </citation>
    <scope>NUCLEOTIDE SEQUENCE [LARGE SCALE GENOMIC DNA]</scope>
    <source>
        <strain evidence="1 2">T6085</strain>
    </source>
</reference>
<evidence type="ECO:0000313" key="1">
    <source>
        <dbReference type="EMBL" id="PON25438.1"/>
    </source>
</evidence>
<accession>A0A2P4ZMC7</accession>
<keyword evidence="2" id="KW-1185">Reference proteome</keyword>